<comment type="catalytic activity">
    <reaction evidence="6">
        <text>L-lysyl-tRNA(Lys) + a 1,2-diacyl-sn-glycero-3-phospho-(1'-sn-glycerol) = a 1,2-diacyl-sn-glycero-3-phospho-1'-(3'-O-L-lysyl)-sn-glycerol + tRNA(Lys)</text>
        <dbReference type="Rhea" id="RHEA:10668"/>
        <dbReference type="Rhea" id="RHEA-COMP:9696"/>
        <dbReference type="Rhea" id="RHEA-COMP:9697"/>
        <dbReference type="ChEBI" id="CHEBI:64716"/>
        <dbReference type="ChEBI" id="CHEBI:75792"/>
        <dbReference type="ChEBI" id="CHEBI:78442"/>
        <dbReference type="ChEBI" id="CHEBI:78529"/>
        <dbReference type="EC" id="2.3.2.3"/>
    </reaction>
</comment>
<proteinExistence type="inferred from homology"/>
<evidence type="ECO:0000256" key="5">
    <source>
        <dbReference type="ARBA" id="ARBA00023136"/>
    </source>
</evidence>
<protein>
    <recommendedName>
        <fullName evidence="6">Phosphatidylglycerol lysyltransferase</fullName>
        <ecNumber evidence="6">2.3.2.3</ecNumber>
    </recommendedName>
    <alternativeName>
        <fullName evidence="6">Lysylphosphatidylglycerol synthase</fullName>
    </alternativeName>
</protein>
<accession>A0ABR7I9R4</accession>
<dbReference type="PANTHER" id="PTHR37693:SF1">
    <property type="entry name" value="INTEGRAL MEMBRANE PROTEIN"/>
    <property type="match status" value="1"/>
</dbReference>
<evidence type="ECO:0000256" key="4">
    <source>
        <dbReference type="ARBA" id="ARBA00022989"/>
    </source>
</evidence>
<keyword evidence="5 6" id="KW-0472">Membrane</keyword>
<comment type="similarity">
    <text evidence="6">Belongs to the LPG synthase family.</text>
</comment>
<evidence type="ECO:0000256" key="1">
    <source>
        <dbReference type="ARBA" id="ARBA00004651"/>
    </source>
</evidence>
<evidence type="ECO:0000256" key="6">
    <source>
        <dbReference type="RuleBase" id="RU363042"/>
    </source>
</evidence>
<keyword evidence="6" id="KW-0046">Antibiotic resistance</keyword>
<reference evidence="7 8" key="1">
    <citation type="submission" date="2020-08" db="EMBL/GenBank/DDBJ databases">
        <title>Genome public.</title>
        <authorList>
            <person name="Liu C."/>
            <person name="Sun Q."/>
        </authorList>
    </citation>
    <scope>NUCLEOTIDE SEQUENCE [LARGE SCALE GENOMIC DNA]</scope>
    <source>
        <strain evidence="7 8">BX0805</strain>
    </source>
</reference>
<comment type="subcellular location">
    <subcellularLocation>
        <location evidence="1 6">Cell membrane</location>
        <topology evidence="1 6">Multi-pass membrane protein</topology>
    </subcellularLocation>
</comment>
<evidence type="ECO:0000313" key="8">
    <source>
        <dbReference type="Proteomes" id="UP000621540"/>
    </source>
</evidence>
<dbReference type="EC" id="2.3.2.3" evidence="6"/>
<feature type="transmembrane region" description="Helical" evidence="6">
    <location>
        <begin position="143"/>
        <end position="166"/>
    </location>
</feature>
<keyword evidence="6" id="KW-0443">Lipid metabolism</keyword>
<dbReference type="PANTHER" id="PTHR37693">
    <property type="entry name" value="PHOSPHATIDYLGLYCEROL LYSYLTRANSFERASE"/>
    <property type="match status" value="1"/>
</dbReference>
<feature type="transmembrane region" description="Helical" evidence="6">
    <location>
        <begin position="116"/>
        <end position="137"/>
    </location>
</feature>
<keyword evidence="6" id="KW-0808">Transferase</keyword>
<gene>
    <name evidence="6" type="primary">mprF</name>
    <name evidence="7" type="ORF">H8Z76_06510</name>
</gene>
<evidence type="ECO:0000256" key="2">
    <source>
        <dbReference type="ARBA" id="ARBA00022475"/>
    </source>
</evidence>
<comment type="caution">
    <text evidence="7">The sequence shown here is derived from an EMBL/GenBank/DDBJ whole genome shotgun (WGS) entry which is preliminary data.</text>
</comment>
<sequence length="327" mass="36847">MKLIFVAAIVAAIVYTFRDSAKPIAEQLKQTSFQVILAICAASVLYELVEGWITYAFARHYNPGFRYLDGVESAFYCSFYRVATLGSGAGIAAIYYFHEKEIDYSKSTGMYMIEYVIHKVSIAILSVLLLIFNFGFFKQNYSSYLWMLVLGYGITVVVACFLLLFCCSTRFHRLLLWLSEKVNRKLNGKIERQKAQLAEYCGILEEATRDLLRDGRLIFTAVLKNLLKFACWYSIPYLVLRAECDLTLFQGMAVMSLTAMLAAVIPSPAGIGSTEFVFTLLFSVLIGTGLAGSTSLLYRFATFVFPFLIGAVVALNHQRKKRIQRNS</sequence>
<evidence type="ECO:0000313" key="7">
    <source>
        <dbReference type="EMBL" id="MBC5753686.1"/>
    </source>
</evidence>
<keyword evidence="3 6" id="KW-0812">Transmembrane</keyword>
<keyword evidence="2" id="KW-1003">Cell membrane</keyword>
<comment type="function">
    <text evidence="6">Catalyzes the transfer of a lysyl group from L-lysyl-tRNA(Lys) to membrane-bound phosphatidylglycerol (PG), which produces lysylphosphatidylglycerol (LPG), a major component of the bacterial membrane with a positive net charge. LPG synthesis contributes to bacterial virulence as it is involved in the resistance mechanism against cationic antimicrobial peptides (CAMP) produces by the host's immune system (defensins, cathelicidins) and by the competing microorganisms.</text>
</comment>
<dbReference type="Pfam" id="PF03706">
    <property type="entry name" value="LPG_synthase_TM"/>
    <property type="match status" value="1"/>
</dbReference>
<feature type="transmembrane region" description="Helical" evidence="6">
    <location>
        <begin position="296"/>
        <end position="315"/>
    </location>
</feature>
<feature type="transmembrane region" description="Helical" evidence="6">
    <location>
        <begin position="272"/>
        <end position="290"/>
    </location>
</feature>
<feature type="transmembrane region" description="Helical" evidence="6">
    <location>
        <begin position="247"/>
        <end position="265"/>
    </location>
</feature>
<evidence type="ECO:0000256" key="3">
    <source>
        <dbReference type="ARBA" id="ARBA00022692"/>
    </source>
</evidence>
<dbReference type="NCBIfam" id="TIGR00374">
    <property type="entry name" value="flippase-like domain"/>
    <property type="match status" value="1"/>
</dbReference>
<feature type="transmembrane region" description="Helical" evidence="6">
    <location>
        <begin position="34"/>
        <end position="58"/>
    </location>
</feature>
<keyword evidence="8" id="KW-1185">Reference proteome</keyword>
<feature type="transmembrane region" description="Helical" evidence="6">
    <location>
        <begin position="217"/>
        <end position="235"/>
    </location>
</feature>
<keyword evidence="4 6" id="KW-1133">Transmembrane helix</keyword>
<name>A0ABR7I9R4_9FIRM</name>
<dbReference type="EMBL" id="JACOQH010000003">
    <property type="protein sequence ID" value="MBC5753686.1"/>
    <property type="molecule type" value="Genomic_DNA"/>
</dbReference>
<dbReference type="InterPro" id="IPR022791">
    <property type="entry name" value="L-PG_synthase/AglD"/>
</dbReference>
<dbReference type="Proteomes" id="UP000621540">
    <property type="component" value="Unassembled WGS sequence"/>
</dbReference>
<organism evidence="7 8">
    <name type="scientific">Roseburia yibonii</name>
    <dbReference type="NCBI Taxonomy" id="2763063"/>
    <lineage>
        <taxon>Bacteria</taxon>
        <taxon>Bacillati</taxon>
        <taxon>Bacillota</taxon>
        <taxon>Clostridia</taxon>
        <taxon>Lachnospirales</taxon>
        <taxon>Lachnospiraceae</taxon>
        <taxon>Roseburia</taxon>
    </lineage>
</organism>